<dbReference type="EMBL" id="JBEPLJ010000009">
    <property type="protein sequence ID" value="MET3586498.1"/>
    <property type="molecule type" value="Genomic_DNA"/>
</dbReference>
<comment type="caution">
    <text evidence="2">The sequence shown here is derived from an EMBL/GenBank/DDBJ whole genome shotgun (WGS) entry which is preliminary data.</text>
</comment>
<evidence type="ECO:0000313" key="3">
    <source>
        <dbReference type="Proteomes" id="UP001549031"/>
    </source>
</evidence>
<sequence>MANPDPEEQEAPLDPAMERIRRKMVLLQLVSGGILFVCFMAVLAAVVYKVSQGPETAPVAALGNSVPADQPLASSVTLPEGFDVQSVSLSGSQMLFYGAIGGQQKALVFDLNVGRIVADVTVVGARQGL</sequence>
<keyword evidence="1" id="KW-1133">Transmembrane helix</keyword>
<keyword evidence="1" id="KW-0472">Membrane</keyword>
<dbReference type="Proteomes" id="UP001549031">
    <property type="component" value="Unassembled WGS sequence"/>
</dbReference>
<dbReference type="RefSeq" id="WP_247244375.1">
    <property type="nucleotide sequence ID" value="NZ_JALJRA010000009.1"/>
</dbReference>
<proteinExistence type="predicted"/>
<organism evidence="2 3">
    <name type="scientific">Pseudorhizobium tarimense</name>
    <dbReference type="NCBI Taxonomy" id="1079109"/>
    <lineage>
        <taxon>Bacteria</taxon>
        <taxon>Pseudomonadati</taxon>
        <taxon>Pseudomonadota</taxon>
        <taxon>Alphaproteobacteria</taxon>
        <taxon>Hyphomicrobiales</taxon>
        <taxon>Rhizobiaceae</taxon>
        <taxon>Rhizobium/Agrobacterium group</taxon>
        <taxon>Pseudorhizobium</taxon>
    </lineage>
</organism>
<keyword evidence="3" id="KW-1185">Reference proteome</keyword>
<accession>A0ABV2H7H2</accession>
<name>A0ABV2H7H2_9HYPH</name>
<evidence type="ECO:0000313" key="2">
    <source>
        <dbReference type="EMBL" id="MET3586498.1"/>
    </source>
</evidence>
<feature type="transmembrane region" description="Helical" evidence="1">
    <location>
        <begin position="25"/>
        <end position="48"/>
    </location>
</feature>
<keyword evidence="1" id="KW-0812">Transmembrane</keyword>
<evidence type="ECO:0008006" key="4">
    <source>
        <dbReference type="Google" id="ProtNLM"/>
    </source>
</evidence>
<reference evidence="2 3" key="1">
    <citation type="submission" date="2024-06" db="EMBL/GenBank/DDBJ databases">
        <title>Genomic Encyclopedia of Type Strains, Phase IV (KMG-IV): sequencing the most valuable type-strain genomes for metagenomic binning, comparative biology and taxonomic classification.</title>
        <authorList>
            <person name="Goeker M."/>
        </authorList>
    </citation>
    <scope>NUCLEOTIDE SEQUENCE [LARGE SCALE GENOMIC DNA]</scope>
    <source>
        <strain evidence="2 3">DSM 105042</strain>
    </source>
</reference>
<evidence type="ECO:0000256" key="1">
    <source>
        <dbReference type="SAM" id="Phobius"/>
    </source>
</evidence>
<gene>
    <name evidence="2" type="ORF">ABID21_002616</name>
</gene>
<protein>
    <recommendedName>
        <fullName evidence="4">Fimbrial protein</fullName>
    </recommendedName>
</protein>